<gene>
    <name evidence="1" type="ORF">H9734_02085</name>
</gene>
<reference evidence="1" key="2">
    <citation type="submission" date="2021-04" db="EMBL/GenBank/DDBJ databases">
        <authorList>
            <person name="Gilroy R."/>
        </authorList>
    </citation>
    <scope>NUCLEOTIDE SEQUENCE</scope>
    <source>
        <strain evidence="1">CHK183-1962</strain>
    </source>
</reference>
<dbReference type="AlphaFoldDB" id="A0A9D2BI66"/>
<organism evidence="1 2">
    <name type="scientific">Candidatus Fusicatenibacter merdavium</name>
    <dbReference type="NCBI Taxonomy" id="2838600"/>
    <lineage>
        <taxon>Bacteria</taxon>
        <taxon>Bacillati</taxon>
        <taxon>Bacillota</taxon>
        <taxon>Clostridia</taxon>
        <taxon>Lachnospirales</taxon>
        <taxon>Lachnospiraceae</taxon>
        <taxon>Fusicatenibacter</taxon>
    </lineage>
</organism>
<comment type="caution">
    <text evidence="1">The sequence shown here is derived from an EMBL/GenBank/DDBJ whole genome shotgun (WGS) entry which is preliminary data.</text>
</comment>
<reference evidence="1" key="1">
    <citation type="journal article" date="2021" name="PeerJ">
        <title>Extensive microbial diversity within the chicken gut microbiome revealed by metagenomics and culture.</title>
        <authorList>
            <person name="Gilroy R."/>
            <person name="Ravi A."/>
            <person name="Getino M."/>
            <person name="Pursley I."/>
            <person name="Horton D.L."/>
            <person name="Alikhan N.F."/>
            <person name="Baker D."/>
            <person name="Gharbi K."/>
            <person name="Hall N."/>
            <person name="Watson M."/>
            <person name="Adriaenssens E.M."/>
            <person name="Foster-Nyarko E."/>
            <person name="Jarju S."/>
            <person name="Secka A."/>
            <person name="Antonio M."/>
            <person name="Oren A."/>
            <person name="Chaudhuri R.R."/>
            <person name="La Ragione R."/>
            <person name="Hildebrand F."/>
            <person name="Pallen M.J."/>
        </authorList>
    </citation>
    <scope>NUCLEOTIDE SEQUENCE</scope>
    <source>
        <strain evidence="1">CHK183-1962</strain>
    </source>
</reference>
<dbReference type="EMBL" id="DXEK01000033">
    <property type="protein sequence ID" value="HIX76377.1"/>
    <property type="molecule type" value="Genomic_DNA"/>
</dbReference>
<accession>A0A9D2BI66</accession>
<evidence type="ECO:0000313" key="2">
    <source>
        <dbReference type="Proteomes" id="UP000886890"/>
    </source>
</evidence>
<name>A0A9D2BI66_9FIRM</name>
<sequence length="87" mass="10131">MVEISLLEYLAMKMNCEYLSDLRCGPLHRKRLRYLISEKCGYEAGDAAEWVEVCRYLTGEEKKTGQEAYERLLQFCEEEIPSGSVEK</sequence>
<evidence type="ECO:0000313" key="1">
    <source>
        <dbReference type="EMBL" id="HIX76377.1"/>
    </source>
</evidence>
<proteinExistence type="predicted"/>
<protein>
    <submittedName>
        <fullName evidence="1">Uncharacterized protein</fullName>
    </submittedName>
</protein>
<dbReference type="Proteomes" id="UP000886890">
    <property type="component" value="Unassembled WGS sequence"/>
</dbReference>